<accession>A0ACC5R9M1</accession>
<gene>
    <name evidence="1" type="ORF">JHL16_23625</name>
</gene>
<proteinExistence type="predicted"/>
<dbReference type="Proteomes" id="UP000616151">
    <property type="component" value="Unassembled WGS sequence"/>
</dbReference>
<protein>
    <submittedName>
        <fullName evidence="1">Amidohydrolase family protein</fullName>
    </submittedName>
</protein>
<evidence type="ECO:0000313" key="2">
    <source>
        <dbReference type="Proteomes" id="UP000616151"/>
    </source>
</evidence>
<organism evidence="1 2">
    <name type="scientific">Taklimakanibacter albus</name>
    <dbReference type="NCBI Taxonomy" id="2800327"/>
    <lineage>
        <taxon>Bacteria</taxon>
        <taxon>Pseudomonadati</taxon>
        <taxon>Pseudomonadota</taxon>
        <taxon>Alphaproteobacteria</taxon>
        <taxon>Hyphomicrobiales</taxon>
        <taxon>Aestuariivirgaceae</taxon>
        <taxon>Taklimakanibacter</taxon>
    </lineage>
</organism>
<keyword evidence="2" id="KW-1185">Reference proteome</keyword>
<name>A0ACC5R9M1_9HYPH</name>
<dbReference type="EMBL" id="JAENHL010000008">
    <property type="protein sequence ID" value="MBK1869371.1"/>
    <property type="molecule type" value="Genomic_DNA"/>
</dbReference>
<reference evidence="1" key="1">
    <citation type="submission" date="2021-01" db="EMBL/GenBank/DDBJ databases">
        <authorList>
            <person name="Sun Q."/>
        </authorList>
    </citation>
    <scope>NUCLEOTIDE SEQUENCE</scope>
    <source>
        <strain evidence="1">YIM B02566</strain>
    </source>
</reference>
<evidence type="ECO:0000313" key="1">
    <source>
        <dbReference type="EMBL" id="MBK1869371.1"/>
    </source>
</evidence>
<comment type="caution">
    <text evidence="1">The sequence shown here is derived from an EMBL/GenBank/DDBJ whole genome shotgun (WGS) entry which is preliminary data.</text>
</comment>
<sequence>MRNQGRTLLTADWVVGHADGHHVLYRKGEVVFENGAIVFVGHGFSGEVAQRRDYGRALLAPGFIDLDALSDLDTTILAFDNHPSWRKGRTWPKSYMEAGPYEMYSPEELVFQKRHAFARLIRNGITTALPIASLYYREWGETTHEFAGAAQAAEELGLRVYLGPAYRTGNPYVVAPEHFELHFDEERGLKGLDEAIQFCKTFEGKADGLVRTMLAPDRIETCTARLLERTAAAGDDLDVPVRLHCAQGEFERDTVRRLHDKTSIEWLASLGFMSERTLLPHGIFVSPSRHIPGPGRDLDLVREAGAALVHCPLVSARFGDGLESFTRYRALGLRMGLGTDTSPPDMLLNLQVGLLVSRLMDRNVTTCRAEHYFDAATLGGADALGRPDLGRLAPGCRADIVVWDLASPDIGQVIDPIQTLLISATGRDVRSVVIDGRFVMEDRDIPGMDFAADAERAQKQFEGLIGRYPERTYGHPRVSEIFSSAYPVISGST</sequence>